<feature type="compositionally biased region" description="Basic and acidic residues" evidence="1">
    <location>
        <begin position="77"/>
        <end position="87"/>
    </location>
</feature>
<sequence length="87" mass="9860">MSDHNRNDRDLREPQAEKLMPSTGNDEFAKFPDTGDPGDRPRKPYGLTEPMDKTSESVRTSEGVAPVDSEPPEEAFIDEKLQRERTL</sequence>
<comment type="caution">
    <text evidence="2">The sequence shown here is derived from an EMBL/GenBank/DDBJ whole genome shotgun (WGS) entry which is preliminary data.</text>
</comment>
<feature type="compositionally biased region" description="Basic and acidic residues" evidence="1">
    <location>
        <begin position="1"/>
        <end position="16"/>
    </location>
</feature>
<protein>
    <submittedName>
        <fullName evidence="2">Uncharacterized protein</fullName>
    </submittedName>
</protein>
<dbReference type="EMBL" id="JAFMNX010000001">
    <property type="protein sequence ID" value="MBS9720648.1"/>
    <property type="molecule type" value="Genomic_DNA"/>
</dbReference>
<evidence type="ECO:0000313" key="2">
    <source>
        <dbReference type="EMBL" id="MBS9720648.1"/>
    </source>
</evidence>
<accession>A0ABS5RUB8</accession>
<proteinExistence type="predicted"/>
<evidence type="ECO:0000256" key="1">
    <source>
        <dbReference type="SAM" id="MobiDB-lite"/>
    </source>
</evidence>
<organism evidence="2 3">
    <name type="scientific">Tianweitania aestuarii</name>
    <dbReference type="NCBI Taxonomy" id="2814886"/>
    <lineage>
        <taxon>Bacteria</taxon>
        <taxon>Pseudomonadati</taxon>
        <taxon>Pseudomonadota</taxon>
        <taxon>Alphaproteobacteria</taxon>
        <taxon>Hyphomicrobiales</taxon>
        <taxon>Phyllobacteriaceae</taxon>
        <taxon>Tianweitania</taxon>
    </lineage>
</organism>
<reference evidence="2 3" key="1">
    <citation type="submission" date="2021-03" db="EMBL/GenBank/DDBJ databases">
        <title>Tianweitania aestuarii sp. nov., isolated from a tidal flat.</title>
        <authorList>
            <person name="Park S."/>
            <person name="Yoon J.-H."/>
        </authorList>
    </citation>
    <scope>NUCLEOTIDE SEQUENCE [LARGE SCALE GENOMIC DNA]</scope>
    <source>
        <strain evidence="2 3">BSSL-BM11</strain>
    </source>
</reference>
<gene>
    <name evidence="2" type="ORF">JYU29_08115</name>
</gene>
<keyword evidence="3" id="KW-1185">Reference proteome</keyword>
<dbReference type="RefSeq" id="WP_213984149.1">
    <property type="nucleotide sequence ID" value="NZ_JAFMNX010000001.1"/>
</dbReference>
<name>A0ABS5RUB8_9HYPH</name>
<dbReference type="Proteomes" id="UP001297272">
    <property type="component" value="Unassembled WGS sequence"/>
</dbReference>
<evidence type="ECO:0000313" key="3">
    <source>
        <dbReference type="Proteomes" id="UP001297272"/>
    </source>
</evidence>
<feature type="region of interest" description="Disordered" evidence="1">
    <location>
        <begin position="1"/>
        <end position="87"/>
    </location>
</feature>